<gene>
    <name evidence="2" type="ORF">STH12_03450</name>
</gene>
<evidence type="ECO:0000313" key="3">
    <source>
        <dbReference type="Proteomes" id="UP000278437"/>
    </source>
</evidence>
<proteinExistence type="predicted"/>
<protein>
    <submittedName>
        <fullName evidence="2">Uncharacterized protein</fullName>
    </submittedName>
</protein>
<evidence type="ECO:0000313" key="2">
    <source>
        <dbReference type="EMBL" id="AZQ12509.1"/>
    </source>
</evidence>
<dbReference type="Proteomes" id="UP000278437">
    <property type="component" value="Chromosome"/>
</dbReference>
<sequence length="170" mass="18860">MLVVTNYPQVPIATTNAATDALRVESQQRPPIVPAPELTKGHEERAFNSQNERTADEPQVQAKLQQRVDERQQQQNQQQQQQQREGEKQASQPLPLKALKLPARTPGALSRKDIRVRVEDKAPKQPIGAKTATPATGQEASLYRTIASHVGSFYRHTSEPAAEAGIEAWI</sequence>
<feature type="compositionally biased region" description="Low complexity" evidence="1">
    <location>
        <begin position="73"/>
        <end position="103"/>
    </location>
</feature>
<dbReference type="EMBL" id="CP020373">
    <property type="protein sequence ID" value="AZQ12509.1"/>
    <property type="molecule type" value="Genomic_DNA"/>
</dbReference>
<accession>A0ABM7DS29</accession>
<name>A0ABM7DS29_9GAMM</name>
<dbReference type="RefSeq" id="WP_126168681.1">
    <property type="nucleotide sequence ID" value="NZ_CP020373.1"/>
</dbReference>
<organism evidence="2 3">
    <name type="scientific">Shewanella khirikhana</name>
    <dbReference type="NCBI Taxonomy" id="1965282"/>
    <lineage>
        <taxon>Bacteria</taxon>
        <taxon>Pseudomonadati</taxon>
        <taxon>Pseudomonadota</taxon>
        <taxon>Gammaproteobacteria</taxon>
        <taxon>Alteromonadales</taxon>
        <taxon>Shewanellaceae</taxon>
        <taxon>Shewanella</taxon>
    </lineage>
</organism>
<feature type="region of interest" description="Disordered" evidence="1">
    <location>
        <begin position="25"/>
        <end position="111"/>
    </location>
</feature>
<evidence type="ECO:0000256" key="1">
    <source>
        <dbReference type="SAM" id="MobiDB-lite"/>
    </source>
</evidence>
<reference evidence="3" key="1">
    <citation type="submission" date="2017-03" db="EMBL/GenBank/DDBJ databases">
        <title>Full genome sequence of a non-lethal Shewanella isolate that potentiates virulence of Vibio parahaemolyticus causing acute hepatopancreatic necrosis disease (AHPND) in shrimp.</title>
        <authorList>
            <person name="Prachumwat A."/>
            <person name="Sritunyalucksana K."/>
        </authorList>
    </citation>
    <scope>NUCLEOTIDE SEQUENCE [LARGE SCALE GENOMIC DNA]</scope>
    <source>
        <strain evidence="3">TH2012</strain>
    </source>
</reference>
<keyword evidence="3" id="KW-1185">Reference proteome</keyword>